<feature type="region of interest" description="Disordered" evidence="1">
    <location>
        <begin position="1"/>
        <end position="25"/>
    </location>
</feature>
<dbReference type="Proteomes" id="UP001211907">
    <property type="component" value="Unassembled WGS sequence"/>
</dbReference>
<protein>
    <submittedName>
        <fullName evidence="2">Uncharacterized protein</fullName>
    </submittedName>
</protein>
<feature type="region of interest" description="Disordered" evidence="1">
    <location>
        <begin position="392"/>
        <end position="429"/>
    </location>
</feature>
<comment type="caution">
    <text evidence="2">The sequence shown here is derived from an EMBL/GenBank/DDBJ whole genome shotgun (WGS) entry which is preliminary data.</text>
</comment>
<dbReference type="EMBL" id="JADGJH010000008">
    <property type="protein sequence ID" value="KAJ3142640.1"/>
    <property type="molecule type" value="Genomic_DNA"/>
</dbReference>
<gene>
    <name evidence="2" type="ORF">HK100_011930</name>
</gene>
<dbReference type="AlphaFoldDB" id="A0AAD5TAT2"/>
<sequence length="492" mass="55423">MSKLFDARLSTVTPGNRPNNDNTASSAALLSLNDGLGSGLNSMTFTMRISKETQNPLRAQTAPVSGINLNGLQNFLAAVTRSLPGTSTEVSTPWLTTAMSPATQRQNARLAAFFSTMKTSGSLAGTNTDGASISNDEIAENFDQLDQGDRATRFDRCFADILKLLEYAKSIEDIANLDLSDLSMLAAEDKRRLTRSAGGALQSTARNQQFRESAYPATDASPLPNIAVGVKNRYSRKPIKLIAAELHKRIDQLRSNQIEYQQNQVIQTNIVKLNKERMAQLFPEARLKAMEFMEQGKRREKEESGKAQLIQKKWFVIISVAARIGYMQRTLEESRNKNSKTIRDNHAARVIQKRYCRKHLAIRSAQITALLKYWDKNESLWWTQRKQHNGFNGSTASLDGDKGRSKPKKKGKKSKDDEKEKDKGDREKAVAVKVTESIKISVLTDDLLMRKKMYRKLLTAYREQLNRYHEEKKKLPLKKTMFSGIKPKAENS</sequence>
<accession>A0AAD5TAT2</accession>
<evidence type="ECO:0000256" key="1">
    <source>
        <dbReference type="SAM" id="MobiDB-lite"/>
    </source>
</evidence>
<keyword evidence="3" id="KW-1185">Reference proteome</keyword>
<proteinExistence type="predicted"/>
<evidence type="ECO:0000313" key="2">
    <source>
        <dbReference type="EMBL" id="KAJ3142640.1"/>
    </source>
</evidence>
<reference evidence="2" key="1">
    <citation type="submission" date="2020-05" db="EMBL/GenBank/DDBJ databases">
        <title>Phylogenomic resolution of chytrid fungi.</title>
        <authorList>
            <person name="Stajich J.E."/>
            <person name="Amses K."/>
            <person name="Simmons R."/>
            <person name="Seto K."/>
            <person name="Myers J."/>
            <person name="Bonds A."/>
            <person name="Quandt C.A."/>
            <person name="Barry K."/>
            <person name="Liu P."/>
            <person name="Grigoriev I."/>
            <person name="Longcore J.E."/>
            <person name="James T.Y."/>
        </authorList>
    </citation>
    <scope>NUCLEOTIDE SEQUENCE</scope>
    <source>
        <strain evidence="2">JEL0513</strain>
    </source>
</reference>
<name>A0AAD5TAT2_9FUNG</name>
<evidence type="ECO:0000313" key="3">
    <source>
        <dbReference type="Proteomes" id="UP001211907"/>
    </source>
</evidence>
<organism evidence="2 3">
    <name type="scientific">Physocladia obscura</name>
    <dbReference type="NCBI Taxonomy" id="109957"/>
    <lineage>
        <taxon>Eukaryota</taxon>
        <taxon>Fungi</taxon>
        <taxon>Fungi incertae sedis</taxon>
        <taxon>Chytridiomycota</taxon>
        <taxon>Chytridiomycota incertae sedis</taxon>
        <taxon>Chytridiomycetes</taxon>
        <taxon>Chytridiales</taxon>
        <taxon>Chytriomycetaceae</taxon>
        <taxon>Physocladia</taxon>
    </lineage>
</organism>
<feature type="compositionally biased region" description="Basic and acidic residues" evidence="1">
    <location>
        <begin position="414"/>
        <end position="429"/>
    </location>
</feature>